<dbReference type="AlphaFoldDB" id="A0A420MCV9"/>
<dbReference type="Proteomes" id="UP000285084">
    <property type="component" value="Unassembled WGS sequence"/>
</dbReference>
<evidence type="ECO:0000256" key="2">
    <source>
        <dbReference type="ARBA" id="ARBA00023026"/>
    </source>
</evidence>
<protein>
    <submittedName>
        <fullName evidence="4">Uncharacterized protein</fullName>
    </submittedName>
</protein>
<dbReference type="InterPro" id="IPR053214">
    <property type="entry name" value="LysM12-like"/>
</dbReference>
<keyword evidence="2" id="KW-0843">Virulence</keyword>
<name>A0A420MCV9_FUSOX</name>
<keyword evidence="3" id="KW-0732">Signal</keyword>
<accession>A0A420MCV9</accession>
<dbReference type="PANTHER" id="PTHR47700:SF2">
    <property type="entry name" value="CHITINASE"/>
    <property type="match status" value="1"/>
</dbReference>
<keyword evidence="1" id="KW-0147">Chitin-binding</keyword>
<evidence type="ECO:0000256" key="1">
    <source>
        <dbReference type="ARBA" id="ARBA00022669"/>
    </source>
</evidence>
<organism evidence="4 5">
    <name type="scientific">Fusarium oxysporum</name>
    <name type="common">Fusarium vascular wilt</name>
    <dbReference type="NCBI Taxonomy" id="5507"/>
    <lineage>
        <taxon>Eukaryota</taxon>
        <taxon>Fungi</taxon>
        <taxon>Dikarya</taxon>
        <taxon>Ascomycota</taxon>
        <taxon>Pezizomycotina</taxon>
        <taxon>Sordariomycetes</taxon>
        <taxon>Hypocreomycetidae</taxon>
        <taxon>Hypocreales</taxon>
        <taxon>Nectriaceae</taxon>
        <taxon>Fusarium</taxon>
        <taxon>Fusarium oxysporum species complex</taxon>
    </lineage>
</organism>
<evidence type="ECO:0000313" key="5">
    <source>
        <dbReference type="Proteomes" id="UP000285084"/>
    </source>
</evidence>
<evidence type="ECO:0000313" key="4">
    <source>
        <dbReference type="EMBL" id="RKK65888.1"/>
    </source>
</evidence>
<dbReference type="PANTHER" id="PTHR47700">
    <property type="entry name" value="V CHITINASE, PUTATIVE (AFU_ORTHOLOGUE AFUA_6G13720)-RELATED"/>
    <property type="match status" value="1"/>
</dbReference>
<proteinExistence type="predicted"/>
<comment type="caution">
    <text evidence="4">The sequence shown here is derived from an EMBL/GenBank/DDBJ whole genome shotgun (WGS) entry which is preliminary data.</text>
</comment>
<dbReference type="EMBL" id="MRCX01000351">
    <property type="protein sequence ID" value="RKK65888.1"/>
    <property type="molecule type" value="Genomic_DNA"/>
</dbReference>
<reference evidence="4 5" key="1">
    <citation type="journal article" date="2018" name="Sci. Rep.">
        <title>Characterisation of pathogen-specific regions and novel effector candidates in Fusarium oxysporum f. sp. cepae.</title>
        <authorList>
            <person name="Armitage A.D."/>
            <person name="Taylor A."/>
            <person name="Sobczyk M.K."/>
            <person name="Baxter L."/>
            <person name="Greenfield B.P."/>
            <person name="Bates H.J."/>
            <person name="Wilson F."/>
            <person name="Jackson A.C."/>
            <person name="Ott S."/>
            <person name="Harrison R.J."/>
            <person name="Clarkson J.P."/>
        </authorList>
    </citation>
    <scope>NUCLEOTIDE SEQUENCE [LARGE SCALE GENOMIC DNA]</scope>
    <source>
        <strain evidence="4 5">Fo_A13</strain>
    </source>
</reference>
<gene>
    <name evidence="4" type="ORF">BFJ69_g15898</name>
</gene>
<evidence type="ECO:0000256" key="3">
    <source>
        <dbReference type="SAM" id="SignalP"/>
    </source>
</evidence>
<feature type="signal peptide" evidence="3">
    <location>
        <begin position="1"/>
        <end position="22"/>
    </location>
</feature>
<sequence length="256" mass="27293">MMLWPFRGSLPKLLLFAASVSALTSLDQIEQNALPCPVACQDRGPSDWSLYPTANKLAVCPEPMLLGFGLNTAFQDGGTGNPVYACTLGNAKTKTNFLTEQGFVDPDAMGKTNFDTVRRRAAGDNSTCGSGPSKRLETRISLSSWDSELEPISNHPGADTVIATKKLQAYLERSRSDCGKTILFAYFRGTLVGLYSGSQVDRRKTLDSLASTLNDAVQGGTNTRLAIEACDKRPASGVFGIVADPTGDFAAVQAVV</sequence>
<feature type="chain" id="PRO_5019406887" evidence="3">
    <location>
        <begin position="23"/>
        <end position="256"/>
    </location>
</feature>
<dbReference type="GO" id="GO:0008061">
    <property type="term" value="F:chitin binding"/>
    <property type="evidence" value="ECO:0007669"/>
    <property type="project" value="UniProtKB-KW"/>
</dbReference>